<reference evidence="2 3" key="2">
    <citation type="submission" date="2020-05" db="EMBL/GenBank/DDBJ databases">
        <authorList>
            <person name="Khan S.A."/>
            <person name="Jeon C.O."/>
            <person name="Chun B.H."/>
        </authorList>
    </citation>
    <scope>NUCLEOTIDE SEQUENCE [LARGE SCALE GENOMIC DNA]</scope>
    <source>
        <strain evidence="2 3">H242</strain>
    </source>
</reference>
<reference evidence="2 3" key="1">
    <citation type="submission" date="2020-05" db="EMBL/GenBank/DDBJ databases">
        <title>Ramlibacter rhizophilus sp. nov., isolated from rhizosphere soil of national flower Mugunghwa from South Korea.</title>
        <authorList>
            <person name="Zheng-Fei Y."/>
            <person name="Huan T."/>
        </authorList>
    </citation>
    <scope>NUCLEOTIDE SEQUENCE [LARGE SCALE GENOMIC DNA]</scope>
    <source>
        <strain evidence="2 3">H242</strain>
    </source>
</reference>
<keyword evidence="3" id="KW-1185">Reference proteome</keyword>
<dbReference type="Proteomes" id="UP000500826">
    <property type="component" value="Chromosome"/>
</dbReference>
<evidence type="ECO:0000313" key="3">
    <source>
        <dbReference type="Proteomes" id="UP000500826"/>
    </source>
</evidence>
<gene>
    <name evidence="2" type="ORF">HK414_15185</name>
</gene>
<evidence type="ECO:0000256" key="1">
    <source>
        <dbReference type="SAM" id="MobiDB-lite"/>
    </source>
</evidence>
<evidence type="ECO:0008006" key="4">
    <source>
        <dbReference type="Google" id="ProtNLM"/>
    </source>
</evidence>
<sequence>MRDEANFTEALERGGWDLILSDYELSGFSGADAPSTATASPRSCPSCSCPA</sequence>
<protein>
    <recommendedName>
        <fullName evidence="4">Response regulator</fullName>
    </recommendedName>
</protein>
<name>A0ABX6P584_9BURK</name>
<dbReference type="EMBL" id="CP053418">
    <property type="protein sequence ID" value="QJW84545.1"/>
    <property type="molecule type" value="Genomic_DNA"/>
</dbReference>
<evidence type="ECO:0000313" key="2">
    <source>
        <dbReference type="EMBL" id="QJW84545.1"/>
    </source>
</evidence>
<accession>A0ABX6P584</accession>
<proteinExistence type="predicted"/>
<feature type="region of interest" description="Disordered" evidence="1">
    <location>
        <begin position="31"/>
        <end position="51"/>
    </location>
</feature>
<organism evidence="2 3">
    <name type="scientific">Ramlibacter terrae</name>
    <dbReference type="NCBI Taxonomy" id="2732511"/>
    <lineage>
        <taxon>Bacteria</taxon>
        <taxon>Pseudomonadati</taxon>
        <taxon>Pseudomonadota</taxon>
        <taxon>Betaproteobacteria</taxon>
        <taxon>Burkholderiales</taxon>
        <taxon>Comamonadaceae</taxon>
        <taxon>Ramlibacter</taxon>
    </lineage>
</organism>